<evidence type="ECO:0000313" key="1">
    <source>
        <dbReference type="EMBL" id="TGO02792.1"/>
    </source>
</evidence>
<protein>
    <submittedName>
        <fullName evidence="1">Uncharacterized protein</fullName>
    </submittedName>
</protein>
<reference evidence="1 2" key="1">
    <citation type="journal article" date="2016" name="Front. Microbiol.">
        <title>Single-Cell (Meta-)Genomics of a Dimorphic Candidatus Thiomargarita nelsonii Reveals Genomic Plasticity.</title>
        <authorList>
            <person name="Flood B.E."/>
            <person name="Fliss P."/>
            <person name="Jones D.S."/>
            <person name="Dick G.J."/>
            <person name="Jain S."/>
            <person name="Kaster A.K."/>
            <person name="Winkel M."/>
            <person name="Mussmann M."/>
            <person name="Bailey J."/>
        </authorList>
    </citation>
    <scope>NUCLEOTIDE SEQUENCE [LARGE SCALE GENOMIC DNA]</scope>
    <source>
        <strain evidence="1">Hydrate Ridge</strain>
    </source>
</reference>
<gene>
    <name evidence="1" type="ORF">PN36_19055</name>
</gene>
<name>A0A4E0R0U1_9GAMM</name>
<keyword evidence="2" id="KW-1185">Reference proteome</keyword>
<sequence length="297" mass="34610">MAKLTYQQLSADKQELEDIIAMVAHKFRGTLQSIEYNVEHDNLKKRSLDAVHTMRGLLNSLSLISISEQRLRNQLKQDVQGESTILFVLEKSLAMAISQLLTVYNTNKISQHYFAYAKRTGQISTTTTRKEWKNNHYRLGQKLQSEWENSFSKLLNEPRLDKILAWTTERFFPVEIHGFTDTRRFERYGAIESTLTIIMTEMILNAIKYYASAVRTPVQLHWYCDNKVYRFVCKNPSLKEEWRLDKGSGRGHSFLSLIAKKLGGDFPKPSFQDNYVAEFDIPTQLLMEEQDESVFMD</sequence>
<accession>A0A4E0R0U1</accession>
<dbReference type="EMBL" id="JSZA02000077">
    <property type="protein sequence ID" value="TGO02792.1"/>
    <property type="molecule type" value="Genomic_DNA"/>
</dbReference>
<dbReference type="AlphaFoldDB" id="A0A4E0R0U1"/>
<proteinExistence type="predicted"/>
<evidence type="ECO:0000313" key="2">
    <source>
        <dbReference type="Proteomes" id="UP000030428"/>
    </source>
</evidence>
<comment type="caution">
    <text evidence="1">The sequence shown here is derived from an EMBL/GenBank/DDBJ whole genome shotgun (WGS) entry which is preliminary data.</text>
</comment>
<dbReference type="Proteomes" id="UP000030428">
    <property type="component" value="Unassembled WGS sequence"/>
</dbReference>
<organism evidence="1 2">
    <name type="scientific">Candidatus Thiomargarita nelsonii</name>
    <dbReference type="NCBI Taxonomy" id="1003181"/>
    <lineage>
        <taxon>Bacteria</taxon>
        <taxon>Pseudomonadati</taxon>
        <taxon>Pseudomonadota</taxon>
        <taxon>Gammaproteobacteria</taxon>
        <taxon>Thiotrichales</taxon>
        <taxon>Thiotrichaceae</taxon>
        <taxon>Thiomargarita</taxon>
    </lineage>
</organism>